<evidence type="ECO:0000256" key="1">
    <source>
        <dbReference type="SAM" id="MobiDB-lite"/>
    </source>
</evidence>
<keyword evidence="5" id="KW-1185">Reference proteome</keyword>
<protein>
    <submittedName>
        <fullName evidence="4">Uncharacterized protein</fullName>
    </submittedName>
</protein>
<evidence type="ECO:0000313" key="4">
    <source>
        <dbReference type="EMBL" id="EXX55380.1"/>
    </source>
</evidence>
<dbReference type="STRING" id="1432141.A0A015IME3"/>
<keyword evidence="3" id="KW-0732">Signal</keyword>
<keyword evidence="2" id="KW-0812">Transmembrane</keyword>
<reference evidence="4 5" key="1">
    <citation type="submission" date="2014-02" db="EMBL/GenBank/DDBJ databases">
        <title>Single nucleus genome sequencing reveals high similarity among nuclei of an endomycorrhizal fungus.</title>
        <authorList>
            <person name="Lin K."/>
            <person name="Geurts R."/>
            <person name="Zhang Z."/>
            <person name="Limpens E."/>
            <person name="Saunders D.G."/>
            <person name="Mu D."/>
            <person name="Pang E."/>
            <person name="Cao H."/>
            <person name="Cha H."/>
            <person name="Lin T."/>
            <person name="Zhou Q."/>
            <person name="Shang Y."/>
            <person name="Li Y."/>
            <person name="Ivanov S."/>
            <person name="Sharma T."/>
            <person name="Velzen R.V."/>
            <person name="Ruijter N.D."/>
            <person name="Aanen D.K."/>
            <person name="Win J."/>
            <person name="Kamoun S."/>
            <person name="Bisseling T."/>
            <person name="Huang S."/>
        </authorList>
    </citation>
    <scope>NUCLEOTIDE SEQUENCE [LARGE SCALE GENOMIC DNA]</scope>
    <source>
        <strain evidence="5">DAOM197198w</strain>
    </source>
</reference>
<keyword evidence="2" id="KW-1133">Transmembrane helix</keyword>
<sequence>MKLLFIFLLSIILLLILPVKSSISFQEPQPAIPSTPRVLGTDCFDDGTIVLRTVRLNYTAPPKLCVEENLTIRTIYPNGTVKGFDLSANTLDIQPLNFCLLAKASPIRFYPIRKNLLLITYTIAEDENNPYTYNDWGMTIDLDGIIKNKTRLGPSYVNSTTNEWIPGRESIILNVHRENGFIRGLPVTGTNSLVLQQFKVNENGEIQSLAKTYLNYTAIPTEIVATMDGGYAVIYPDYSPATTIPLTPLMSIRGFFLQNGNPEKQGPFVLYQTSNPVSKIILLDCDFTKVGYGQTCILVLNLAPAIGQTVAQNTFIKIDFLSTGTVYNITIFQNPADLTNFAIMSLDYGGYFLFSIAPNPNNIALNNLYGYVLDEQSKRYDWNISYPAPTNFAGDVLILPNNTLIIPQVETGQTWRLLTTDLYKIEGARDHGYGNLHISSTIPNINDIIDPSNIGTLTIKFYNRVNLSPYRNVTILQDGGIVRQTTSVSDDNGDFVKLIDDYTIEIKVIDSTFNQPNTKYYILMDDGFVESKDLKEPIIGIQDDSWRFITAQEDVTQNSGLSNYYKKKVNASSIDGKVRLTPEGTTDFKSFKHDRIKVKEFFDNLTHELAKAVPVGQERITTNYRHEIDTSASPEQYILSINIKKAKNKDDKNVNSIASDLDTLIRNKLITVIGSGEYSNYLDKDYGYEPIPRWIEENLKSLLGTIALNIVLLLIAYWKKTFAIYTCGNAIEKFVTTILFTSIDADSVENIFTASLFFVTFPFIVNLGFAFKIVLHELLRHDLGKLVESVKKHKDDVSNSIERNKSKKINDTKNIASDTEDNSNKDNDTIEAEPKKVNVTKHPHSIRELIKRAIKGDEEKVKKLTKIIRETRSELIKIEEELAEVSELSKNLQEVNKTLKDSEKYTANKENLVKINDHIKDLTQVEDFTEELVDVSRHLNELEKLLKELKEIDDTELKEVIVSEKESKVDNVEDLKVNEEIVREFKKELNRLNDLMKGFEQVEELKKQLNEAVGFMNRLKKEDQSQKDLIQKDKDSIQKDKDSIQKDKDSIQKDMDSIQKDMDSIQKDKDSIQKGLLIIQLEKLNSFKKEIEKTSIQELEKEREELEKKREELEKEREELEKEREEFDDIKDNKEVKEGENRNSIFDYVKTLGGKVININIEETLEKVIEKDQQPKKYRKFSKWLRDYKDNQTIIVLFTILAGVDISHLELLGSKLRIGIPGLNYCGLETRNVDINFNAKLSPAAENGLFWGDVINIFIEDLSAIFIQCFYLSQVVSFGYTPIYTIAKSVIHLGTNSHHIYQYKRNHSTNPCNPSNSAAEE</sequence>
<gene>
    <name evidence="4" type="ORF">RirG_225960</name>
</gene>
<feature type="region of interest" description="Disordered" evidence="1">
    <location>
        <begin position="808"/>
        <end position="833"/>
    </location>
</feature>
<feature type="compositionally biased region" description="Basic and acidic residues" evidence="1">
    <location>
        <begin position="822"/>
        <end position="833"/>
    </location>
</feature>
<keyword evidence="2" id="KW-0472">Membrane</keyword>
<dbReference type="HOGENOM" id="CLU_009551_1_0_1"/>
<name>A0A015IME3_RHIIW</name>
<dbReference type="SMR" id="A0A015IME3"/>
<accession>A0A015IME3</accession>
<dbReference type="EMBL" id="JEMT01028207">
    <property type="protein sequence ID" value="EXX55380.1"/>
    <property type="molecule type" value="Genomic_DNA"/>
</dbReference>
<dbReference type="Proteomes" id="UP000022910">
    <property type="component" value="Unassembled WGS sequence"/>
</dbReference>
<feature type="chain" id="PRO_5001474392" evidence="3">
    <location>
        <begin position="22"/>
        <end position="1321"/>
    </location>
</feature>
<organism evidence="4 5">
    <name type="scientific">Rhizophagus irregularis (strain DAOM 197198w)</name>
    <name type="common">Glomus intraradices</name>
    <dbReference type="NCBI Taxonomy" id="1432141"/>
    <lineage>
        <taxon>Eukaryota</taxon>
        <taxon>Fungi</taxon>
        <taxon>Fungi incertae sedis</taxon>
        <taxon>Mucoromycota</taxon>
        <taxon>Glomeromycotina</taxon>
        <taxon>Glomeromycetes</taxon>
        <taxon>Glomerales</taxon>
        <taxon>Glomeraceae</taxon>
        <taxon>Rhizophagus</taxon>
    </lineage>
</organism>
<proteinExistence type="predicted"/>
<comment type="caution">
    <text evidence="4">The sequence shown here is derived from an EMBL/GenBank/DDBJ whole genome shotgun (WGS) entry which is preliminary data.</text>
</comment>
<feature type="region of interest" description="Disordered" evidence="1">
    <location>
        <begin position="1024"/>
        <end position="1053"/>
    </location>
</feature>
<feature type="signal peptide" evidence="3">
    <location>
        <begin position="1"/>
        <end position="21"/>
    </location>
</feature>
<feature type="transmembrane region" description="Helical" evidence="2">
    <location>
        <begin position="755"/>
        <end position="775"/>
    </location>
</feature>
<evidence type="ECO:0000256" key="2">
    <source>
        <dbReference type="SAM" id="Phobius"/>
    </source>
</evidence>
<dbReference type="OrthoDB" id="2370685at2759"/>
<evidence type="ECO:0000256" key="3">
    <source>
        <dbReference type="SAM" id="SignalP"/>
    </source>
</evidence>
<evidence type="ECO:0000313" key="5">
    <source>
        <dbReference type="Proteomes" id="UP000022910"/>
    </source>
</evidence>
<feature type="transmembrane region" description="Helical" evidence="2">
    <location>
        <begin position="699"/>
        <end position="717"/>
    </location>
</feature>